<dbReference type="SUPFAM" id="SSF55729">
    <property type="entry name" value="Acyl-CoA N-acyltransferases (Nat)"/>
    <property type="match status" value="1"/>
</dbReference>
<dbReference type="Pfam" id="PF00583">
    <property type="entry name" value="Acetyltransf_1"/>
    <property type="match status" value="1"/>
</dbReference>
<name>A0ABU3T1C5_9ALTE</name>
<gene>
    <name evidence="2" type="ORF">RS130_20970</name>
</gene>
<protein>
    <submittedName>
        <fullName evidence="2">GNAT family N-acetyltransferase</fullName>
    </submittedName>
</protein>
<dbReference type="EMBL" id="JAWDIO010000002">
    <property type="protein sequence ID" value="MDU0356030.1"/>
    <property type="molecule type" value="Genomic_DNA"/>
</dbReference>
<dbReference type="PROSITE" id="PS51186">
    <property type="entry name" value="GNAT"/>
    <property type="match status" value="1"/>
</dbReference>
<organism evidence="2 3">
    <name type="scientific">Paraglaciecola aquimarina</name>
    <dbReference type="NCBI Taxonomy" id="1235557"/>
    <lineage>
        <taxon>Bacteria</taxon>
        <taxon>Pseudomonadati</taxon>
        <taxon>Pseudomonadota</taxon>
        <taxon>Gammaproteobacteria</taxon>
        <taxon>Alteromonadales</taxon>
        <taxon>Alteromonadaceae</taxon>
        <taxon>Paraglaciecola</taxon>
    </lineage>
</organism>
<reference evidence="2 3" key="1">
    <citation type="submission" date="2023-10" db="EMBL/GenBank/DDBJ databases">
        <title>Glaciecola aquimarina strain GGW-M5 nov., isolated from a coastal seawater.</title>
        <authorList>
            <person name="Bayburt H."/>
            <person name="Kim J.M."/>
            <person name="Choi B.J."/>
            <person name="Jeon C.O."/>
        </authorList>
    </citation>
    <scope>NUCLEOTIDE SEQUENCE [LARGE SCALE GENOMIC DNA]</scope>
    <source>
        <strain evidence="2 3">KCTC 32108</strain>
    </source>
</reference>
<dbReference type="InterPro" id="IPR000182">
    <property type="entry name" value="GNAT_dom"/>
</dbReference>
<keyword evidence="3" id="KW-1185">Reference proteome</keyword>
<sequence length="58" mass="6600">MLQKVEQIARQKDCCKITLEVLEGNEVAKNAYLKHGFAGYELDPEQGKAMFWQKVLAS</sequence>
<evidence type="ECO:0000259" key="1">
    <source>
        <dbReference type="PROSITE" id="PS51186"/>
    </source>
</evidence>
<accession>A0ABU3T1C5</accession>
<evidence type="ECO:0000313" key="2">
    <source>
        <dbReference type="EMBL" id="MDU0356030.1"/>
    </source>
</evidence>
<dbReference type="Gene3D" id="3.40.630.30">
    <property type="match status" value="1"/>
</dbReference>
<proteinExistence type="predicted"/>
<evidence type="ECO:0000313" key="3">
    <source>
        <dbReference type="Proteomes" id="UP001247805"/>
    </source>
</evidence>
<dbReference type="RefSeq" id="WP_316027539.1">
    <property type="nucleotide sequence ID" value="NZ_JAWDIO010000002.1"/>
</dbReference>
<comment type="caution">
    <text evidence="2">The sequence shown here is derived from an EMBL/GenBank/DDBJ whole genome shotgun (WGS) entry which is preliminary data.</text>
</comment>
<dbReference type="Proteomes" id="UP001247805">
    <property type="component" value="Unassembled WGS sequence"/>
</dbReference>
<dbReference type="InterPro" id="IPR016181">
    <property type="entry name" value="Acyl_CoA_acyltransferase"/>
</dbReference>
<feature type="domain" description="N-acetyltransferase" evidence="1">
    <location>
        <begin position="1"/>
        <end position="57"/>
    </location>
</feature>